<dbReference type="PANTHER" id="PTHR47706:SF7">
    <property type="entry name" value="CIPA-LIKE, PUTATIVE (AFU_ORTHOLOGUE AFUA_1G01630)-RELATED"/>
    <property type="match status" value="1"/>
</dbReference>
<dbReference type="Gene3D" id="3.40.50.720">
    <property type="entry name" value="NAD(P)-binding Rossmann-like Domain"/>
    <property type="match status" value="1"/>
</dbReference>
<dbReference type="Pfam" id="PF05368">
    <property type="entry name" value="NmrA"/>
    <property type="match status" value="1"/>
</dbReference>
<sequence>MSEQQGRNIAIVGASGTIGSQTVNAILSRGIHTLTAITRSESSATFPAGVAVKKGNYDDESFLVSALQGQDVVVLQISFASFATGQTAFIRAAAKAGVKWVLPTEFGSDPAPSKLLDASPLLQVKKPVRDLIEELGMGWVAVINNPWFDWSLAQGFWGVDVKNRSARLFDGGKTKFVTTTLEATGQGVAGLLSLPDAELEAFRNKPLFLKSFYISQRDMLESALRATGTGEKDWKVEVLDAASVVADADEKAKQGDQLAGLTAFYVNHMREGWGGDYNAKVSDLARLGLVEEDLDEVVKRVVKEVEGQ</sequence>
<name>A0A1Q8RUU2_9PEZI</name>
<dbReference type="PANTHER" id="PTHR47706">
    <property type="entry name" value="NMRA-LIKE FAMILY PROTEIN"/>
    <property type="match status" value="1"/>
</dbReference>
<dbReference type="InterPro" id="IPR045312">
    <property type="entry name" value="PCBER-like"/>
</dbReference>
<evidence type="ECO:0000313" key="4">
    <source>
        <dbReference type="EMBL" id="OLN88156.1"/>
    </source>
</evidence>
<dbReference type="InterPro" id="IPR008030">
    <property type="entry name" value="NmrA-like"/>
</dbReference>
<keyword evidence="1" id="KW-0521">NADP</keyword>
<dbReference type="GO" id="GO:0016491">
    <property type="term" value="F:oxidoreductase activity"/>
    <property type="evidence" value="ECO:0007669"/>
    <property type="project" value="UniProtKB-KW"/>
</dbReference>
<organism evidence="4 5">
    <name type="scientific">Colletotrichum chlorophyti</name>
    <dbReference type="NCBI Taxonomy" id="708187"/>
    <lineage>
        <taxon>Eukaryota</taxon>
        <taxon>Fungi</taxon>
        <taxon>Dikarya</taxon>
        <taxon>Ascomycota</taxon>
        <taxon>Pezizomycotina</taxon>
        <taxon>Sordariomycetes</taxon>
        <taxon>Hypocreomycetidae</taxon>
        <taxon>Glomerellales</taxon>
        <taxon>Glomerellaceae</taxon>
        <taxon>Colletotrichum</taxon>
    </lineage>
</organism>
<dbReference type="SUPFAM" id="SSF51735">
    <property type="entry name" value="NAD(P)-binding Rossmann-fold domains"/>
    <property type="match status" value="1"/>
</dbReference>
<evidence type="ECO:0000313" key="5">
    <source>
        <dbReference type="Proteomes" id="UP000186583"/>
    </source>
</evidence>
<dbReference type="STRING" id="708187.A0A1Q8RUU2"/>
<evidence type="ECO:0000256" key="2">
    <source>
        <dbReference type="ARBA" id="ARBA00023002"/>
    </source>
</evidence>
<dbReference type="EMBL" id="MPGH01000088">
    <property type="protein sequence ID" value="OLN88156.1"/>
    <property type="molecule type" value="Genomic_DNA"/>
</dbReference>
<evidence type="ECO:0000259" key="3">
    <source>
        <dbReference type="Pfam" id="PF05368"/>
    </source>
</evidence>
<comment type="caution">
    <text evidence="4">The sequence shown here is derived from an EMBL/GenBank/DDBJ whole genome shotgun (WGS) entry which is preliminary data.</text>
</comment>
<keyword evidence="2" id="KW-0560">Oxidoreductase</keyword>
<dbReference type="AlphaFoldDB" id="A0A1Q8RUU2"/>
<accession>A0A1Q8RUU2</accession>
<dbReference type="InterPro" id="IPR036291">
    <property type="entry name" value="NAD(P)-bd_dom_sf"/>
</dbReference>
<dbReference type="InterPro" id="IPR051609">
    <property type="entry name" value="NmrA/Isoflavone_reductase-like"/>
</dbReference>
<evidence type="ECO:0000256" key="1">
    <source>
        <dbReference type="ARBA" id="ARBA00022857"/>
    </source>
</evidence>
<proteinExistence type="predicted"/>
<dbReference type="Proteomes" id="UP000186583">
    <property type="component" value="Unassembled WGS sequence"/>
</dbReference>
<protein>
    <submittedName>
        <fullName evidence="4">Pinoresinol reductase 1-like protein 1</fullName>
    </submittedName>
</protein>
<dbReference type="OrthoDB" id="419598at2759"/>
<dbReference type="CDD" id="cd05259">
    <property type="entry name" value="PCBER_SDR_a"/>
    <property type="match status" value="1"/>
</dbReference>
<feature type="domain" description="NmrA-like" evidence="3">
    <location>
        <begin position="8"/>
        <end position="138"/>
    </location>
</feature>
<keyword evidence="5" id="KW-1185">Reference proteome</keyword>
<gene>
    <name evidence="4" type="ORF">CCHL11_00177</name>
</gene>
<reference evidence="4 5" key="1">
    <citation type="submission" date="2016-11" db="EMBL/GenBank/DDBJ databases">
        <title>Draft Genome Assembly of Colletotrichum chlorophyti a pathogen of herbaceous plants.</title>
        <authorList>
            <person name="Gan P."/>
            <person name="Narusaka M."/>
            <person name="Tsushima A."/>
            <person name="Narusaka Y."/>
            <person name="Takano Y."/>
            <person name="Shirasu K."/>
        </authorList>
    </citation>
    <scope>NUCLEOTIDE SEQUENCE [LARGE SCALE GENOMIC DNA]</scope>
    <source>
        <strain evidence="4 5">NTL11</strain>
    </source>
</reference>